<evidence type="ECO:0000256" key="3">
    <source>
        <dbReference type="ARBA" id="ARBA00022741"/>
    </source>
</evidence>
<keyword evidence="1 6" id="KW-0436">Ligase</keyword>
<organism evidence="8 9">
    <name type="scientific">Estrella lausannensis</name>
    <dbReference type="NCBI Taxonomy" id="483423"/>
    <lineage>
        <taxon>Bacteria</taxon>
        <taxon>Pseudomonadati</taxon>
        <taxon>Chlamydiota</taxon>
        <taxon>Chlamydiia</taxon>
        <taxon>Parachlamydiales</taxon>
        <taxon>Candidatus Criblamydiaceae</taxon>
        <taxon>Estrella</taxon>
    </lineage>
</organism>
<dbReference type="SUPFAM" id="SSF52402">
    <property type="entry name" value="Adenine nucleotide alpha hydrolases-like"/>
    <property type="match status" value="1"/>
</dbReference>
<evidence type="ECO:0000256" key="2">
    <source>
        <dbReference type="ARBA" id="ARBA00022694"/>
    </source>
</evidence>
<dbReference type="PANTHER" id="PTHR43033">
    <property type="entry name" value="TRNA(ILE)-LYSIDINE SYNTHASE-RELATED"/>
    <property type="match status" value="1"/>
</dbReference>
<dbReference type="HAMAP" id="MF_01161">
    <property type="entry name" value="tRNA_Ile_lys_synt"/>
    <property type="match status" value="1"/>
</dbReference>
<dbReference type="AlphaFoldDB" id="A0A0H5DS34"/>
<dbReference type="Proteomes" id="UP000220251">
    <property type="component" value="Unassembled WGS sequence"/>
</dbReference>
<comment type="subcellular location">
    <subcellularLocation>
        <location evidence="6">Cytoplasm</location>
    </subcellularLocation>
</comment>
<comment type="domain">
    <text evidence="6">The N-terminal region contains the highly conserved SGGXDS motif, predicted to be a P-loop motif involved in ATP binding.</text>
</comment>
<dbReference type="Gene3D" id="3.40.50.620">
    <property type="entry name" value="HUPs"/>
    <property type="match status" value="1"/>
</dbReference>
<comment type="similarity">
    <text evidence="6">Belongs to the tRNA(Ile)-lysidine synthase family.</text>
</comment>
<dbReference type="GO" id="GO:0032267">
    <property type="term" value="F:tRNA(Ile)-lysidine synthase activity"/>
    <property type="evidence" value="ECO:0007669"/>
    <property type="project" value="UniProtKB-EC"/>
</dbReference>
<reference evidence="9" key="1">
    <citation type="submission" date="2015-06" db="EMBL/GenBank/DDBJ databases">
        <authorList>
            <person name="Bertelli C."/>
        </authorList>
    </citation>
    <scope>NUCLEOTIDE SEQUENCE [LARGE SCALE GENOMIC DNA]</scope>
    <source>
        <strain evidence="9">CRIB-30</strain>
    </source>
</reference>
<dbReference type="PANTHER" id="PTHR43033:SF1">
    <property type="entry name" value="TRNA(ILE)-LYSIDINE SYNTHASE-RELATED"/>
    <property type="match status" value="1"/>
</dbReference>
<evidence type="ECO:0000313" key="9">
    <source>
        <dbReference type="Proteomes" id="UP000220251"/>
    </source>
</evidence>
<feature type="domain" description="tRNA(Ile)-lysidine/2-thiocytidine synthase N-terminal" evidence="7">
    <location>
        <begin position="21"/>
        <end position="194"/>
    </location>
</feature>
<evidence type="ECO:0000256" key="5">
    <source>
        <dbReference type="ARBA" id="ARBA00048539"/>
    </source>
</evidence>
<feature type="binding site" evidence="6">
    <location>
        <begin position="26"/>
        <end position="31"/>
    </location>
    <ligand>
        <name>ATP</name>
        <dbReference type="ChEBI" id="CHEBI:30616"/>
    </ligand>
</feature>
<dbReference type="CDD" id="cd01992">
    <property type="entry name" value="TilS_N"/>
    <property type="match status" value="1"/>
</dbReference>
<dbReference type="InterPro" id="IPR011063">
    <property type="entry name" value="TilS/TtcA_N"/>
</dbReference>
<dbReference type="GO" id="GO:0006400">
    <property type="term" value="P:tRNA modification"/>
    <property type="evidence" value="ECO:0007669"/>
    <property type="project" value="UniProtKB-UniRule"/>
</dbReference>
<evidence type="ECO:0000256" key="1">
    <source>
        <dbReference type="ARBA" id="ARBA00022598"/>
    </source>
</evidence>
<keyword evidence="3 6" id="KW-0547">Nucleotide-binding</keyword>
<dbReference type="Pfam" id="PF01171">
    <property type="entry name" value="ATP_bind_3"/>
    <property type="match status" value="1"/>
</dbReference>
<dbReference type="GO" id="GO:0005737">
    <property type="term" value="C:cytoplasm"/>
    <property type="evidence" value="ECO:0007669"/>
    <property type="project" value="UniProtKB-SubCell"/>
</dbReference>
<comment type="function">
    <text evidence="6">Ligates lysine onto the cytidine present at position 34 of the AUA codon-specific tRNA(Ile) that contains the anticodon CAU, in an ATP-dependent manner. Cytidine is converted to lysidine, thus changing the amino acid specificity of the tRNA from methionine to isoleucine.</text>
</comment>
<dbReference type="EMBL" id="CWGJ01000028">
    <property type="protein sequence ID" value="CRX39482.1"/>
    <property type="molecule type" value="Genomic_DNA"/>
</dbReference>
<name>A0A0H5DS34_9BACT</name>
<evidence type="ECO:0000256" key="4">
    <source>
        <dbReference type="ARBA" id="ARBA00022840"/>
    </source>
</evidence>
<evidence type="ECO:0000259" key="7">
    <source>
        <dbReference type="Pfam" id="PF01171"/>
    </source>
</evidence>
<comment type="catalytic activity">
    <reaction evidence="5 6">
        <text>cytidine(34) in tRNA(Ile2) + L-lysine + ATP = lysidine(34) in tRNA(Ile2) + AMP + diphosphate + H(+)</text>
        <dbReference type="Rhea" id="RHEA:43744"/>
        <dbReference type="Rhea" id="RHEA-COMP:10625"/>
        <dbReference type="Rhea" id="RHEA-COMP:10670"/>
        <dbReference type="ChEBI" id="CHEBI:15378"/>
        <dbReference type="ChEBI" id="CHEBI:30616"/>
        <dbReference type="ChEBI" id="CHEBI:32551"/>
        <dbReference type="ChEBI" id="CHEBI:33019"/>
        <dbReference type="ChEBI" id="CHEBI:82748"/>
        <dbReference type="ChEBI" id="CHEBI:83665"/>
        <dbReference type="ChEBI" id="CHEBI:456215"/>
        <dbReference type="EC" id="6.3.4.19"/>
    </reaction>
</comment>
<evidence type="ECO:0000256" key="6">
    <source>
        <dbReference type="HAMAP-Rule" id="MF_01161"/>
    </source>
</evidence>
<dbReference type="InterPro" id="IPR012094">
    <property type="entry name" value="tRNA_Ile_lys_synt"/>
</dbReference>
<evidence type="ECO:0000313" key="8">
    <source>
        <dbReference type="EMBL" id="CRX39482.1"/>
    </source>
</evidence>
<keyword evidence="4 6" id="KW-0067">ATP-binding</keyword>
<dbReference type="GO" id="GO:0005524">
    <property type="term" value="F:ATP binding"/>
    <property type="evidence" value="ECO:0007669"/>
    <property type="project" value="UniProtKB-UniRule"/>
</dbReference>
<proteinExistence type="inferred from homology"/>
<dbReference type="RefSeq" id="WP_098039348.1">
    <property type="nucleotide sequence ID" value="NZ_CWGJ01000028.1"/>
</dbReference>
<keyword evidence="6" id="KW-0963">Cytoplasm</keyword>
<dbReference type="EC" id="6.3.4.19" evidence="6"/>
<protein>
    <recommendedName>
        <fullName evidence="6">tRNA(Ile)-lysidine synthase</fullName>
        <ecNumber evidence="6">6.3.4.19</ecNumber>
    </recommendedName>
    <alternativeName>
        <fullName evidence="6">tRNA(Ile)-2-lysyl-cytidine synthase</fullName>
    </alternativeName>
    <alternativeName>
        <fullName evidence="6">tRNA(Ile)-lysidine synthetase</fullName>
    </alternativeName>
</protein>
<dbReference type="NCBIfam" id="TIGR02432">
    <property type="entry name" value="lysidine_TilS_N"/>
    <property type="match status" value="1"/>
</dbReference>
<gene>
    <name evidence="6 8" type="primary">tilS</name>
    <name evidence="8" type="ORF">ELAC_2162</name>
</gene>
<sequence length="452" mass="51482">MNLLTHLKKFLNTHTDPALPLLLGLSGGEDSMCLFHLLVHAKAQFACVHVDHRWRAESKEEAASLQEICVRQGIPFHKEEVDYSAKTGNMEEYCREERLRIFHRLILAHNYQGVMLAHQAADLSETVLKRVFEGASIVHLKSMEKVSSYKNMLILRPLLDVKKQEIQDYIRLNQIEYFTDRTNSDEKYLRARMRLKLFPEVTQLFGKSIEDPLIRIAEESAMISHFLDQQTEPFIAAGHSCSLGYFLDLSNVEKMHIALAMHLLTRVSKELKMTLSRTQKEDAAKALIDGRANLSFETEGKRLEIDRKRILFFTSDKLAPFTFEALKKGGVNSSSLIIQEDAEASTQPWKKFMGWQCLFRGGGVLQIPVEGDLQIKRVMPGESFPGNSPIAKFWTNRKVPACLRSYLPGIYQGEQLIADLATGEVRGGHQRNCSRTFYVTLDPLATQNQGPW</sequence>
<keyword evidence="2 6" id="KW-0819">tRNA processing</keyword>
<keyword evidence="9" id="KW-1185">Reference proteome</keyword>
<dbReference type="InterPro" id="IPR012795">
    <property type="entry name" value="tRNA_Ile_lys_synt_N"/>
</dbReference>
<accession>A0A0H5DS34</accession>
<dbReference type="InterPro" id="IPR014729">
    <property type="entry name" value="Rossmann-like_a/b/a_fold"/>
</dbReference>